<dbReference type="EC" id="2.7.13.3" evidence="2"/>
<feature type="domain" description="PAC" evidence="4">
    <location>
        <begin position="375"/>
        <end position="427"/>
    </location>
</feature>
<dbReference type="PANTHER" id="PTHR46623:SF6">
    <property type="entry name" value="ALPHA_BETA-HYDROLASES SUPERFAMILY PROTEIN"/>
    <property type="match status" value="1"/>
</dbReference>
<dbReference type="SMART" id="SM00086">
    <property type="entry name" value="PAC"/>
    <property type="match status" value="3"/>
</dbReference>
<evidence type="ECO:0000313" key="5">
    <source>
        <dbReference type="EMBL" id="OTP70363.1"/>
    </source>
</evidence>
<dbReference type="PROSITE" id="PS50112">
    <property type="entry name" value="PAS"/>
    <property type="match status" value="1"/>
</dbReference>
<dbReference type="GO" id="GO:0016787">
    <property type="term" value="F:hydrolase activity"/>
    <property type="evidence" value="ECO:0007669"/>
    <property type="project" value="UniProtKB-KW"/>
</dbReference>
<dbReference type="SMART" id="SM00388">
    <property type="entry name" value="HisKA"/>
    <property type="match status" value="1"/>
</dbReference>
<protein>
    <recommendedName>
        <fullName evidence="2">histidine kinase</fullName>
        <ecNumber evidence="2">2.7.13.3</ecNumber>
    </recommendedName>
</protein>
<dbReference type="AlphaFoldDB" id="A0A242MGD2"/>
<dbReference type="Pfam" id="PF08448">
    <property type="entry name" value="PAS_4"/>
    <property type="match status" value="1"/>
</dbReference>
<dbReference type="GO" id="GO:0000155">
    <property type="term" value="F:phosphorelay sensor kinase activity"/>
    <property type="evidence" value="ECO:0007669"/>
    <property type="project" value="InterPro"/>
</dbReference>
<gene>
    <name evidence="5" type="ORF">PAMC26577_27450</name>
</gene>
<organism evidence="5 6">
    <name type="scientific">Caballeronia sordidicola</name>
    <name type="common">Burkholderia sordidicola</name>
    <dbReference type="NCBI Taxonomy" id="196367"/>
    <lineage>
        <taxon>Bacteria</taxon>
        <taxon>Pseudomonadati</taxon>
        <taxon>Pseudomonadota</taxon>
        <taxon>Betaproteobacteria</taxon>
        <taxon>Burkholderiales</taxon>
        <taxon>Burkholderiaceae</taxon>
        <taxon>Caballeronia</taxon>
    </lineage>
</organism>
<proteinExistence type="predicted"/>
<dbReference type="Proteomes" id="UP000195221">
    <property type="component" value="Unassembled WGS sequence"/>
</dbReference>
<dbReference type="SUPFAM" id="SSF55785">
    <property type="entry name" value="PYP-like sensor domain (PAS domain)"/>
    <property type="match status" value="3"/>
</dbReference>
<dbReference type="Pfam" id="PF00512">
    <property type="entry name" value="HisKA"/>
    <property type="match status" value="1"/>
</dbReference>
<keyword evidence="5" id="KW-0378">Hydrolase</keyword>
<dbReference type="InterPro" id="IPR013656">
    <property type="entry name" value="PAS_4"/>
</dbReference>
<dbReference type="InterPro" id="IPR003661">
    <property type="entry name" value="HisK_dim/P_dom"/>
</dbReference>
<dbReference type="NCBIfam" id="TIGR00229">
    <property type="entry name" value="sensory_box"/>
    <property type="match status" value="1"/>
</dbReference>
<dbReference type="InterPro" id="IPR035965">
    <property type="entry name" value="PAS-like_dom_sf"/>
</dbReference>
<dbReference type="InterPro" id="IPR001610">
    <property type="entry name" value="PAC"/>
</dbReference>
<dbReference type="CDD" id="cd00082">
    <property type="entry name" value="HisKA"/>
    <property type="match status" value="1"/>
</dbReference>
<dbReference type="EMBL" id="NBTZ01000109">
    <property type="protein sequence ID" value="OTP70363.1"/>
    <property type="molecule type" value="Genomic_DNA"/>
</dbReference>
<dbReference type="InterPro" id="IPR013655">
    <property type="entry name" value="PAS_fold_3"/>
</dbReference>
<dbReference type="InterPro" id="IPR029058">
    <property type="entry name" value="AB_hydrolase_fold"/>
</dbReference>
<dbReference type="SMART" id="SM00091">
    <property type="entry name" value="PAS"/>
    <property type="match status" value="1"/>
</dbReference>
<dbReference type="Gene3D" id="3.30.450.20">
    <property type="entry name" value="PAS domain"/>
    <property type="match status" value="3"/>
</dbReference>
<dbReference type="InterPro" id="IPR002925">
    <property type="entry name" value="Dienelactn_hydro"/>
</dbReference>
<comment type="catalytic activity">
    <reaction evidence="1">
        <text>ATP + protein L-histidine = ADP + protein N-phospho-L-histidine.</text>
        <dbReference type="EC" id="2.7.13.3"/>
    </reaction>
</comment>
<dbReference type="PANTHER" id="PTHR46623">
    <property type="entry name" value="CARBOXYMETHYLENEBUTENOLIDASE-RELATED"/>
    <property type="match status" value="1"/>
</dbReference>
<dbReference type="InterPro" id="IPR000014">
    <property type="entry name" value="PAS"/>
</dbReference>
<dbReference type="Gene3D" id="1.10.287.130">
    <property type="match status" value="1"/>
</dbReference>
<sequence length="754" mass="84130">MTKVLSLDSPDFLQGGGEVGELMRSYRWEDTPHGTPQTWPQALRLTVGMCINSPLLSTVLWGPQLCMFYNDAYSASLADRHPAALGKPVAEVWDAAWDVVAPDFHQAMKDGTGFENSKVQLRFVRNGVLETTYWDFSATPIRDESGAIVGLYNVGIETTAQVRLTETLEQRMLERTAERDRLWELTDDLLVSADYEGRIHSASNAWSRLLGYTEEELRSRPYSGFMHPDDVGATMNAVLEMRASGRPVHFQNRLIASDGTPRWIAWKLAPEPNNERMIGTGRDVTEEREREIALRDSMDFARLALSAVSGVGAWTYEVASDQFFCDEAISEVYGIDAIQAAKGIRRELFLANVHPDDLKALGATMSGGLLRSGDLELEYRINHPDGSVRSVLSRGHTYFDLEGVPVRRTGIGIDMTQQRLLEQQLRQSQKMEAVGQLTGGLAHDFNNMLQGILGPLELIQRLVSMRRTDGLERYCSMAMSSAQKAAALTHRLLAFSRRQRSIPYRSMPTNCLTEDPVMKQTPGSMISFNRPDGQEIQGYLAKPQKLEGAPAIVVIQEWWGLNDQIRGVADRYAQAGYIALVPDLFRGKTTVEEAEANHLLTELDFGDAAGQDIRGAVQYLKTQSERVAVTGYCMGGALTLLALSNIAEVSAGVVWYGFPPLEYVDASKIKAPVLGHWAEQDEFFPAETVAQLEKQLSDANVDFEFHRYLAHHAFANETAVGPGRISRTQYDPVWAQMAWDRTLTFFGKTMWAQK</sequence>
<feature type="domain" description="PAS" evidence="3">
    <location>
        <begin position="175"/>
        <end position="246"/>
    </location>
</feature>
<comment type="caution">
    <text evidence="5">The sequence shown here is derived from an EMBL/GenBank/DDBJ whole genome shotgun (WGS) entry which is preliminary data.</text>
</comment>
<dbReference type="InterPro" id="IPR000700">
    <property type="entry name" value="PAS-assoc_C"/>
</dbReference>
<dbReference type="InterPro" id="IPR036097">
    <property type="entry name" value="HisK_dim/P_sf"/>
</dbReference>
<dbReference type="Gene3D" id="3.40.50.1820">
    <property type="entry name" value="alpha/beta hydrolase"/>
    <property type="match status" value="1"/>
</dbReference>
<accession>A0A242MGD2</accession>
<reference evidence="5 6" key="1">
    <citation type="submission" date="2017-03" db="EMBL/GenBank/DDBJ databases">
        <title>Genome analysis of strain PAMC 26577.</title>
        <authorList>
            <person name="Oh H.-M."/>
            <person name="Yang J.-A."/>
        </authorList>
    </citation>
    <scope>NUCLEOTIDE SEQUENCE [LARGE SCALE GENOMIC DNA]</scope>
    <source>
        <strain evidence="5 6">PAMC 26577</strain>
    </source>
</reference>
<dbReference type="Pfam" id="PF01738">
    <property type="entry name" value="DLH"/>
    <property type="match status" value="1"/>
</dbReference>
<feature type="domain" description="PAC" evidence="4">
    <location>
        <begin position="115"/>
        <end position="170"/>
    </location>
</feature>
<evidence type="ECO:0000313" key="6">
    <source>
        <dbReference type="Proteomes" id="UP000195221"/>
    </source>
</evidence>
<evidence type="ECO:0000256" key="1">
    <source>
        <dbReference type="ARBA" id="ARBA00000085"/>
    </source>
</evidence>
<dbReference type="PROSITE" id="PS50113">
    <property type="entry name" value="PAC"/>
    <property type="match status" value="3"/>
</dbReference>
<evidence type="ECO:0000259" key="3">
    <source>
        <dbReference type="PROSITE" id="PS50112"/>
    </source>
</evidence>
<dbReference type="InterPro" id="IPR051049">
    <property type="entry name" value="Dienelactone_hydrolase-like"/>
</dbReference>
<name>A0A242MGD2_CABSO</name>
<dbReference type="CDD" id="cd00130">
    <property type="entry name" value="PAS"/>
    <property type="match status" value="1"/>
</dbReference>
<evidence type="ECO:0000256" key="2">
    <source>
        <dbReference type="ARBA" id="ARBA00012438"/>
    </source>
</evidence>
<dbReference type="SUPFAM" id="SSF47384">
    <property type="entry name" value="Homodimeric domain of signal transducing histidine kinase"/>
    <property type="match status" value="1"/>
</dbReference>
<dbReference type="SUPFAM" id="SSF53474">
    <property type="entry name" value="alpha/beta-Hydrolases"/>
    <property type="match status" value="1"/>
</dbReference>
<evidence type="ECO:0000259" key="4">
    <source>
        <dbReference type="PROSITE" id="PS50113"/>
    </source>
</evidence>
<feature type="domain" description="PAC" evidence="4">
    <location>
        <begin position="248"/>
        <end position="296"/>
    </location>
</feature>
<dbReference type="Pfam" id="PF08447">
    <property type="entry name" value="PAS_3"/>
    <property type="match status" value="2"/>
</dbReference>
<dbReference type="Gene3D" id="2.10.70.100">
    <property type="match status" value="1"/>
</dbReference>